<dbReference type="PANTHER" id="PTHR43771">
    <property type="entry name" value="PHOSPHOMANNOMUTASE"/>
    <property type="match status" value="1"/>
</dbReference>
<comment type="cofactor">
    <cofactor evidence="1">
        <name>Mg(2+)</name>
        <dbReference type="ChEBI" id="CHEBI:18420"/>
    </cofactor>
</comment>
<evidence type="ECO:0000256" key="7">
    <source>
        <dbReference type="RuleBase" id="RU004326"/>
    </source>
</evidence>
<dbReference type="AlphaFoldDB" id="A0A7H0LI54"/>
<gene>
    <name evidence="12" type="ORF">H3Z74_22285</name>
</gene>
<keyword evidence="4 7" id="KW-0479">Metal-binding</keyword>
<evidence type="ECO:0000256" key="3">
    <source>
        <dbReference type="ARBA" id="ARBA00022553"/>
    </source>
</evidence>
<feature type="domain" description="Alpha-D-phosphohexomutase alpha/beta/alpha" evidence="11">
    <location>
        <begin position="254"/>
        <end position="361"/>
    </location>
</feature>
<dbReference type="GO" id="GO:0016868">
    <property type="term" value="F:intramolecular phosphotransferase activity"/>
    <property type="evidence" value="ECO:0007669"/>
    <property type="project" value="InterPro"/>
</dbReference>
<feature type="domain" description="Alpha-D-phosphohexomutase C-terminal" evidence="8">
    <location>
        <begin position="370"/>
        <end position="445"/>
    </location>
</feature>
<dbReference type="Gene3D" id="3.40.120.10">
    <property type="entry name" value="Alpha-D-Glucose-1,6-Bisphosphate, subunit A, domain 3"/>
    <property type="match status" value="3"/>
</dbReference>
<proteinExistence type="inferred from homology"/>
<evidence type="ECO:0000259" key="11">
    <source>
        <dbReference type="Pfam" id="PF02880"/>
    </source>
</evidence>
<evidence type="ECO:0000313" key="12">
    <source>
        <dbReference type="EMBL" id="QNQ09357.1"/>
    </source>
</evidence>
<dbReference type="EMBL" id="CP061038">
    <property type="protein sequence ID" value="QNQ09357.1"/>
    <property type="molecule type" value="Genomic_DNA"/>
</dbReference>
<dbReference type="Pfam" id="PF00408">
    <property type="entry name" value="PGM_PMM_IV"/>
    <property type="match status" value="1"/>
</dbReference>
<dbReference type="SUPFAM" id="SSF53738">
    <property type="entry name" value="Phosphoglucomutase, first 3 domains"/>
    <property type="match status" value="3"/>
</dbReference>
<keyword evidence="5 7" id="KW-0460">Magnesium</keyword>
<evidence type="ECO:0000259" key="10">
    <source>
        <dbReference type="Pfam" id="PF02879"/>
    </source>
</evidence>
<dbReference type="InterPro" id="IPR005841">
    <property type="entry name" value="Alpha-D-phosphohexomutase_SF"/>
</dbReference>
<dbReference type="PANTHER" id="PTHR43771:SF2">
    <property type="entry name" value="PHOSPHOMANNOMUTASE_PHOSPHOGLUCOMUTASE"/>
    <property type="match status" value="1"/>
</dbReference>
<dbReference type="GO" id="GO:0005975">
    <property type="term" value="P:carbohydrate metabolic process"/>
    <property type="evidence" value="ECO:0007669"/>
    <property type="project" value="InterPro"/>
</dbReference>
<dbReference type="NCBIfam" id="NF046027">
    <property type="entry name" value="PhglucPhmanMutPgmG"/>
    <property type="match status" value="1"/>
</dbReference>
<keyword evidence="13" id="KW-1185">Reference proteome</keyword>
<dbReference type="InterPro" id="IPR016055">
    <property type="entry name" value="A-D-PHexomutase_a/b/a-I/II/III"/>
</dbReference>
<dbReference type="KEGG" id="spap:H3Z74_22285"/>
<dbReference type="GO" id="GO:0000287">
    <property type="term" value="F:magnesium ion binding"/>
    <property type="evidence" value="ECO:0007669"/>
    <property type="project" value="InterPro"/>
</dbReference>
<dbReference type="InterPro" id="IPR005844">
    <property type="entry name" value="A-D-PHexomutase_a/b/a-I"/>
</dbReference>
<keyword evidence="3" id="KW-0597">Phosphoprotein</keyword>
<dbReference type="InterPro" id="IPR016066">
    <property type="entry name" value="A-D-PHexomutase_CS"/>
</dbReference>
<dbReference type="InterPro" id="IPR005845">
    <property type="entry name" value="A-D-PHexomutase_a/b/a-II"/>
</dbReference>
<dbReference type="InterPro" id="IPR005846">
    <property type="entry name" value="A-D-PHexomutase_a/b/a-III"/>
</dbReference>
<dbReference type="Pfam" id="PF02878">
    <property type="entry name" value="PGM_PMM_I"/>
    <property type="match status" value="1"/>
</dbReference>
<dbReference type="PRINTS" id="PR00509">
    <property type="entry name" value="PGMPMM"/>
</dbReference>
<evidence type="ECO:0000256" key="5">
    <source>
        <dbReference type="ARBA" id="ARBA00022842"/>
    </source>
</evidence>
<dbReference type="RefSeq" id="WP_187761672.1">
    <property type="nucleotide sequence ID" value="NZ_CP061038.1"/>
</dbReference>
<dbReference type="Pfam" id="PF02879">
    <property type="entry name" value="PGM_PMM_II"/>
    <property type="match status" value="1"/>
</dbReference>
<dbReference type="Gene3D" id="3.30.310.50">
    <property type="entry name" value="Alpha-D-phosphohexomutase, C-terminal domain"/>
    <property type="match status" value="1"/>
</dbReference>
<accession>A0A7H0LI54</accession>
<feature type="domain" description="Alpha-D-phosphohexomutase alpha/beta/alpha" evidence="10">
    <location>
        <begin position="168"/>
        <end position="250"/>
    </location>
</feature>
<name>A0A7H0LI54_9SPHN</name>
<evidence type="ECO:0000256" key="4">
    <source>
        <dbReference type="ARBA" id="ARBA00022723"/>
    </source>
</evidence>
<evidence type="ECO:0000256" key="2">
    <source>
        <dbReference type="ARBA" id="ARBA00010231"/>
    </source>
</evidence>
<dbReference type="Pfam" id="PF02880">
    <property type="entry name" value="PGM_PMM_III"/>
    <property type="match status" value="1"/>
</dbReference>
<evidence type="ECO:0000313" key="13">
    <source>
        <dbReference type="Proteomes" id="UP000516148"/>
    </source>
</evidence>
<dbReference type="InterPro" id="IPR005843">
    <property type="entry name" value="A-D-PHexomutase_C"/>
</dbReference>
<dbReference type="CDD" id="cd03089">
    <property type="entry name" value="PMM_PGM"/>
    <property type="match status" value="1"/>
</dbReference>
<organism evidence="12 13">
    <name type="scientific">Sphingomonas alpina</name>
    <dbReference type="NCBI Taxonomy" id="653931"/>
    <lineage>
        <taxon>Bacteria</taxon>
        <taxon>Pseudomonadati</taxon>
        <taxon>Pseudomonadota</taxon>
        <taxon>Alphaproteobacteria</taxon>
        <taxon>Sphingomonadales</taxon>
        <taxon>Sphingomonadaceae</taxon>
        <taxon>Sphingomonas</taxon>
    </lineage>
</organism>
<sequence>MTHVFDPTSLREYDIRGIVGKTLGPADATAIGRGFATRLRRAGGTRVAVGYDGRTSSPELETALIAGLTASGVDVVRTGMGPTPQLYYAEAILEVDGGIQITGSHNPGNYNGFKMVLQHLPFFGADIQDLARLAEAGDWEEGEGVVTEADIVDDYVGRLLAGYVGGAYRIGWDAGNGASGPVIEKLTKLLPGEHHLLYTEVDGTFPNHHPDPTEEKNLADLKKLVADKQLDFGLAFDGDGDRIGAIDGQGRVIWGDQLLSILAEPVLKELPGATIIADVKASQALFDRVKELGGEPLMWKTGHSLIKTKMKETHAPLAGEMSGHIFFAHDYYGFDDAQYAAVRLIRAVHMIGKSMTEIRGAMPALVNTPEMRFQVDESRKFAVVEEVLERLEQEGADVNRTDGARVNTPDGWWLLRASNTQDVLVARAEAKDQAALDRLLAMIDAQLAASGLVRGEQAGH</sequence>
<keyword evidence="6" id="KW-0413">Isomerase</keyword>
<dbReference type="PROSITE" id="PS00710">
    <property type="entry name" value="PGM_PMM"/>
    <property type="match status" value="1"/>
</dbReference>
<dbReference type="SUPFAM" id="SSF55957">
    <property type="entry name" value="Phosphoglucomutase, C-terminal domain"/>
    <property type="match status" value="1"/>
</dbReference>
<protein>
    <submittedName>
        <fullName evidence="12">Phosphomannomutase/phosphoglucomutase</fullName>
    </submittedName>
</protein>
<evidence type="ECO:0000259" key="9">
    <source>
        <dbReference type="Pfam" id="PF02878"/>
    </source>
</evidence>
<evidence type="ECO:0000259" key="8">
    <source>
        <dbReference type="Pfam" id="PF00408"/>
    </source>
</evidence>
<evidence type="ECO:0000256" key="1">
    <source>
        <dbReference type="ARBA" id="ARBA00001946"/>
    </source>
</evidence>
<comment type="similarity">
    <text evidence="2 7">Belongs to the phosphohexose mutase family.</text>
</comment>
<feature type="domain" description="Alpha-D-phosphohexomutase alpha/beta/alpha" evidence="9">
    <location>
        <begin position="10"/>
        <end position="133"/>
    </location>
</feature>
<dbReference type="Proteomes" id="UP000516148">
    <property type="component" value="Chromosome"/>
</dbReference>
<dbReference type="InterPro" id="IPR036900">
    <property type="entry name" value="A-D-PHexomutase_C_sf"/>
</dbReference>
<reference evidence="12 13" key="1">
    <citation type="submission" date="2020-09" db="EMBL/GenBank/DDBJ databases">
        <title>Sphingomonas sp., a new species isolated from pork steak.</title>
        <authorList>
            <person name="Heidler von Heilborn D."/>
        </authorList>
    </citation>
    <scope>NUCLEOTIDE SEQUENCE [LARGE SCALE GENOMIC DNA]</scope>
    <source>
        <strain evidence="13">S8-3T</strain>
    </source>
</reference>
<evidence type="ECO:0000256" key="6">
    <source>
        <dbReference type="ARBA" id="ARBA00023235"/>
    </source>
</evidence>